<dbReference type="OrthoDB" id="622252at2"/>
<evidence type="ECO:0000313" key="2">
    <source>
        <dbReference type="Proteomes" id="UP000278351"/>
    </source>
</evidence>
<accession>A0A3N4Q9A0</accession>
<dbReference type="RefSeq" id="WP_123846635.1">
    <property type="nucleotide sequence ID" value="NZ_RPDH01000001.1"/>
</dbReference>
<keyword evidence="2" id="KW-1185">Reference proteome</keyword>
<proteinExistence type="predicted"/>
<protein>
    <recommendedName>
        <fullName evidence="3">DUF306 domain-containing protein</fullName>
    </recommendedName>
</protein>
<comment type="caution">
    <text evidence="1">The sequence shown here is derived from an EMBL/GenBank/DDBJ whole genome shotgun (WGS) entry which is preliminary data.</text>
</comment>
<evidence type="ECO:0000313" key="1">
    <source>
        <dbReference type="EMBL" id="RPE14121.1"/>
    </source>
</evidence>
<evidence type="ECO:0008006" key="3">
    <source>
        <dbReference type="Google" id="ProtNLM"/>
    </source>
</evidence>
<dbReference type="Proteomes" id="UP000278351">
    <property type="component" value="Unassembled WGS sequence"/>
</dbReference>
<sequence>MFRPLLSTANLVILVLVMPFCLACKKNKNTPAPGVFNGTYLGVYYKEKNSTGTLSSVNVQVRFSGSEFRITPTGTPQQSITFNPDIPGTYRTRGSDSIFMEQFSPVSALYSHNFKFSFEGDSVIFSGWRGDDVYEFLRMKKQ</sequence>
<name>A0A3N4Q9A0_9BACT</name>
<gene>
    <name evidence="1" type="ORF">EGT74_11620</name>
</gene>
<organism evidence="1 2">
    <name type="scientific">Chitinophaga lutea</name>
    <dbReference type="NCBI Taxonomy" id="2488634"/>
    <lineage>
        <taxon>Bacteria</taxon>
        <taxon>Pseudomonadati</taxon>
        <taxon>Bacteroidota</taxon>
        <taxon>Chitinophagia</taxon>
        <taxon>Chitinophagales</taxon>
        <taxon>Chitinophagaceae</taxon>
        <taxon>Chitinophaga</taxon>
    </lineage>
</organism>
<dbReference type="EMBL" id="RPDH01000001">
    <property type="protein sequence ID" value="RPE14121.1"/>
    <property type="molecule type" value="Genomic_DNA"/>
</dbReference>
<reference evidence="1 2" key="1">
    <citation type="submission" date="2018-11" db="EMBL/GenBank/DDBJ databases">
        <title>Chitinophaga lutea sp.nov., isolate from arsenic contaminated soil.</title>
        <authorList>
            <person name="Zong Y."/>
        </authorList>
    </citation>
    <scope>NUCLEOTIDE SEQUENCE [LARGE SCALE GENOMIC DNA]</scope>
    <source>
        <strain evidence="1 2">ZY74</strain>
    </source>
</reference>
<dbReference type="AlphaFoldDB" id="A0A3N4Q9A0"/>